<dbReference type="InterPro" id="IPR010998">
    <property type="entry name" value="Integrase_recombinase_N"/>
</dbReference>
<protein>
    <recommendedName>
        <fullName evidence="5">Tyr recombinase domain-containing protein</fullName>
    </recommendedName>
</protein>
<evidence type="ECO:0000256" key="2">
    <source>
        <dbReference type="ARBA" id="ARBA00023172"/>
    </source>
</evidence>
<organism evidence="3 4">
    <name type="scientific">Pseudonocardia kongjuensis</name>
    <dbReference type="NCBI Taxonomy" id="102227"/>
    <lineage>
        <taxon>Bacteria</taxon>
        <taxon>Bacillati</taxon>
        <taxon>Actinomycetota</taxon>
        <taxon>Actinomycetes</taxon>
        <taxon>Pseudonocardiales</taxon>
        <taxon>Pseudonocardiaceae</taxon>
        <taxon>Pseudonocardia</taxon>
    </lineage>
</organism>
<dbReference type="Gene3D" id="1.10.150.130">
    <property type="match status" value="1"/>
</dbReference>
<keyword evidence="2" id="KW-0233">DNA recombination</keyword>
<evidence type="ECO:0000313" key="3">
    <source>
        <dbReference type="EMBL" id="GAA1388853.1"/>
    </source>
</evidence>
<dbReference type="InterPro" id="IPR013762">
    <property type="entry name" value="Integrase-like_cat_sf"/>
</dbReference>
<gene>
    <name evidence="3" type="ORF">GCM10009613_26870</name>
</gene>
<dbReference type="InterPro" id="IPR011010">
    <property type="entry name" value="DNA_brk_join_enz"/>
</dbReference>
<dbReference type="EMBL" id="BAAAJK010000008">
    <property type="protein sequence ID" value="GAA1388853.1"/>
    <property type="molecule type" value="Genomic_DNA"/>
</dbReference>
<sequence length="288" mass="30471">MRAEQPPGRSRQAYPGVVSQFADTLESGPVRRAYWQVLATFGRWTAREGVDPLFAPPAAVTAFLAHRAGAGRAGQDRTALEAFFGFVVAQGLRPASPVVAVEDGSSAGAPPALDELLWVIDAAEAQDPTTHTVVLALVAGGFGLDELLSVDVEHLERSHGVALVRLPRRWGRRSVIPLTDRVEAAVLGCVAGRSTGALLVDPDGSRLTRSAATRIVSDVAGRAGVDGSLTPSDLERSFVELAVAAGVTGGALRSALGDVEHRLDQHRQHAVFAVEHHLAVRRAELDDR</sequence>
<proteinExistence type="predicted"/>
<dbReference type="SUPFAM" id="SSF47823">
    <property type="entry name" value="lambda integrase-like, N-terminal domain"/>
    <property type="match status" value="1"/>
</dbReference>
<dbReference type="Gene3D" id="1.10.443.10">
    <property type="entry name" value="Intergrase catalytic core"/>
    <property type="match status" value="1"/>
</dbReference>
<keyword evidence="4" id="KW-1185">Reference proteome</keyword>
<evidence type="ECO:0000256" key="1">
    <source>
        <dbReference type="ARBA" id="ARBA00023125"/>
    </source>
</evidence>
<name>A0ABP4IEN4_9PSEU</name>
<accession>A0ABP4IEN4</accession>
<dbReference type="SUPFAM" id="SSF56349">
    <property type="entry name" value="DNA breaking-rejoining enzymes"/>
    <property type="match status" value="1"/>
</dbReference>
<dbReference type="Proteomes" id="UP001501414">
    <property type="component" value="Unassembled WGS sequence"/>
</dbReference>
<comment type="caution">
    <text evidence="3">The sequence shown here is derived from an EMBL/GenBank/DDBJ whole genome shotgun (WGS) entry which is preliminary data.</text>
</comment>
<evidence type="ECO:0008006" key="5">
    <source>
        <dbReference type="Google" id="ProtNLM"/>
    </source>
</evidence>
<reference evidence="4" key="1">
    <citation type="journal article" date="2019" name="Int. J. Syst. Evol. Microbiol.">
        <title>The Global Catalogue of Microorganisms (GCM) 10K type strain sequencing project: providing services to taxonomists for standard genome sequencing and annotation.</title>
        <authorList>
            <consortium name="The Broad Institute Genomics Platform"/>
            <consortium name="The Broad Institute Genome Sequencing Center for Infectious Disease"/>
            <person name="Wu L."/>
            <person name="Ma J."/>
        </authorList>
    </citation>
    <scope>NUCLEOTIDE SEQUENCE [LARGE SCALE GENOMIC DNA]</scope>
    <source>
        <strain evidence="4">JCM 11896</strain>
    </source>
</reference>
<evidence type="ECO:0000313" key="4">
    <source>
        <dbReference type="Proteomes" id="UP001501414"/>
    </source>
</evidence>
<keyword evidence="1" id="KW-0238">DNA-binding</keyword>